<dbReference type="PROSITE" id="PS50949">
    <property type="entry name" value="HTH_GNTR"/>
    <property type="match status" value="1"/>
</dbReference>
<dbReference type="RefSeq" id="WP_127695750.1">
    <property type="nucleotide sequence ID" value="NZ_SACQ01000010.1"/>
</dbReference>
<evidence type="ECO:0000256" key="7">
    <source>
        <dbReference type="ARBA" id="ARBA00023163"/>
    </source>
</evidence>
<dbReference type="InterPro" id="IPR000524">
    <property type="entry name" value="Tscrpt_reg_HTH_GntR"/>
</dbReference>
<gene>
    <name evidence="9" type="ORF">EOE65_16435</name>
</gene>
<dbReference type="GO" id="GO:0008483">
    <property type="term" value="F:transaminase activity"/>
    <property type="evidence" value="ECO:0007669"/>
    <property type="project" value="UniProtKB-KW"/>
</dbReference>
<dbReference type="InterPro" id="IPR015421">
    <property type="entry name" value="PyrdxlP-dep_Trfase_major"/>
</dbReference>
<evidence type="ECO:0000256" key="6">
    <source>
        <dbReference type="ARBA" id="ARBA00023125"/>
    </source>
</evidence>
<accession>A0A437Q4B0</accession>
<dbReference type="PANTHER" id="PTHR46577:SF2">
    <property type="entry name" value="TRANSCRIPTIONAL REGULATORY PROTEIN"/>
    <property type="match status" value="1"/>
</dbReference>
<evidence type="ECO:0000256" key="1">
    <source>
        <dbReference type="ARBA" id="ARBA00005384"/>
    </source>
</evidence>
<organism evidence="9 10">
    <name type="scientific">Neptunomonas marina</name>
    <dbReference type="NCBI Taxonomy" id="1815562"/>
    <lineage>
        <taxon>Bacteria</taxon>
        <taxon>Pseudomonadati</taxon>
        <taxon>Pseudomonadota</taxon>
        <taxon>Gammaproteobacteria</taxon>
        <taxon>Oceanospirillales</taxon>
        <taxon>Oceanospirillaceae</taxon>
        <taxon>Neptunomonas</taxon>
    </lineage>
</organism>
<dbReference type="SMART" id="SM00345">
    <property type="entry name" value="HTH_GNTR"/>
    <property type="match status" value="1"/>
</dbReference>
<sequence>MKLYEQVADAIAARIDQSYYQVGEKLPSIRAISQAHGVSISTAQEAYRLLEEQGRAEVRPKSGFYVLAQSKSPQQLPDLSRPAQRPMEVSQWEDVLELLCANTNREMIQLGRAIPELGAATLKPLSRIMADLNRQDPLATLNYEHLRGSDNLRLQIARLMVDAGCVLHPDDIVTTTGCQEAISTSLRAVTEPGDIVAVDSPSFYGSMQAVKAQGLKALEIPTHPETGISLEALELALEQWPIKAIQITPTCNNPLGYTMPEANKKRLLAMTKRYDLPIIEDDIYGDLAYQAPRPPALKSFDTEGRVLYCSSFSKTLAPGLRVGWCAPGRYLNQVIHMKYVVTASTATLPQMAIAEFIAQGGYERHVRKMRAQYQQSRDVMIGWIEKYFPAGTKISYPHGGFLLWVELPSELDTSELNEYLIPENICIAPGVLFSASGKYQNCMRLNFTDPPNAKNEAAVERVGELAAQLITEQKATLNGTKRV</sequence>
<keyword evidence="4" id="KW-0663">Pyridoxal phosphate</keyword>
<dbReference type="FunFam" id="3.40.640.10:FF:000023">
    <property type="entry name" value="Transcriptional regulator, GntR family"/>
    <property type="match status" value="1"/>
</dbReference>
<keyword evidence="10" id="KW-1185">Reference proteome</keyword>
<dbReference type="Gene3D" id="1.10.10.10">
    <property type="entry name" value="Winged helix-like DNA-binding domain superfamily/Winged helix DNA-binding domain"/>
    <property type="match status" value="1"/>
</dbReference>
<evidence type="ECO:0000256" key="3">
    <source>
        <dbReference type="ARBA" id="ARBA00022679"/>
    </source>
</evidence>
<dbReference type="InterPro" id="IPR004839">
    <property type="entry name" value="Aminotransferase_I/II_large"/>
</dbReference>
<dbReference type="CDD" id="cd00609">
    <property type="entry name" value="AAT_like"/>
    <property type="match status" value="1"/>
</dbReference>
<keyword evidence="7" id="KW-0804">Transcription</keyword>
<evidence type="ECO:0000256" key="5">
    <source>
        <dbReference type="ARBA" id="ARBA00023015"/>
    </source>
</evidence>
<dbReference type="Proteomes" id="UP000282818">
    <property type="component" value="Unassembled WGS sequence"/>
</dbReference>
<protein>
    <submittedName>
        <fullName evidence="9">PLP-dependent aminotransferase family protein</fullName>
    </submittedName>
</protein>
<keyword evidence="6" id="KW-0238">DNA-binding</keyword>
<dbReference type="Pfam" id="PF00392">
    <property type="entry name" value="GntR"/>
    <property type="match status" value="1"/>
</dbReference>
<evidence type="ECO:0000256" key="4">
    <source>
        <dbReference type="ARBA" id="ARBA00022898"/>
    </source>
</evidence>
<keyword evidence="5" id="KW-0805">Transcription regulation</keyword>
<dbReference type="GO" id="GO:0030170">
    <property type="term" value="F:pyridoxal phosphate binding"/>
    <property type="evidence" value="ECO:0007669"/>
    <property type="project" value="InterPro"/>
</dbReference>
<dbReference type="Gene3D" id="3.40.640.10">
    <property type="entry name" value="Type I PLP-dependent aspartate aminotransferase-like (Major domain)"/>
    <property type="match status" value="1"/>
</dbReference>
<dbReference type="GO" id="GO:0003677">
    <property type="term" value="F:DNA binding"/>
    <property type="evidence" value="ECO:0007669"/>
    <property type="project" value="UniProtKB-KW"/>
</dbReference>
<dbReference type="AlphaFoldDB" id="A0A437Q4B0"/>
<evidence type="ECO:0000313" key="9">
    <source>
        <dbReference type="EMBL" id="RVU29358.1"/>
    </source>
</evidence>
<comment type="similarity">
    <text evidence="1">In the C-terminal section; belongs to the class-I pyridoxal-phosphate-dependent aminotransferase family.</text>
</comment>
<evidence type="ECO:0000259" key="8">
    <source>
        <dbReference type="PROSITE" id="PS50949"/>
    </source>
</evidence>
<evidence type="ECO:0000313" key="10">
    <source>
        <dbReference type="Proteomes" id="UP000282818"/>
    </source>
</evidence>
<dbReference type="PANTHER" id="PTHR46577">
    <property type="entry name" value="HTH-TYPE TRANSCRIPTIONAL REGULATORY PROTEIN GABR"/>
    <property type="match status" value="1"/>
</dbReference>
<keyword evidence="3 9" id="KW-0808">Transferase</keyword>
<keyword evidence="2 9" id="KW-0032">Aminotransferase</keyword>
<comment type="caution">
    <text evidence="9">The sequence shown here is derived from an EMBL/GenBank/DDBJ whole genome shotgun (WGS) entry which is preliminary data.</text>
</comment>
<dbReference type="CDD" id="cd07377">
    <property type="entry name" value="WHTH_GntR"/>
    <property type="match status" value="1"/>
</dbReference>
<reference evidence="9 10" key="1">
    <citation type="submission" date="2019-01" db="EMBL/GenBank/DDBJ databases">
        <authorList>
            <person name="Chen W.-M."/>
        </authorList>
    </citation>
    <scope>NUCLEOTIDE SEQUENCE [LARGE SCALE GENOMIC DNA]</scope>
    <source>
        <strain evidence="9 10">HPM-16</strain>
    </source>
</reference>
<feature type="domain" description="HTH gntR-type" evidence="8">
    <location>
        <begin position="1"/>
        <end position="69"/>
    </location>
</feature>
<evidence type="ECO:0000256" key="2">
    <source>
        <dbReference type="ARBA" id="ARBA00022576"/>
    </source>
</evidence>
<dbReference type="SUPFAM" id="SSF53383">
    <property type="entry name" value="PLP-dependent transferases"/>
    <property type="match status" value="1"/>
</dbReference>
<dbReference type="SUPFAM" id="SSF46785">
    <property type="entry name" value="Winged helix' DNA-binding domain"/>
    <property type="match status" value="1"/>
</dbReference>
<dbReference type="Pfam" id="PF00155">
    <property type="entry name" value="Aminotran_1_2"/>
    <property type="match status" value="1"/>
</dbReference>
<dbReference type="GO" id="GO:0003700">
    <property type="term" value="F:DNA-binding transcription factor activity"/>
    <property type="evidence" value="ECO:0007669"/>
    <property type="project" value="InterPro"/>
</dbReference>
<dbReference type="InterPro" id="IPR051446">
    <property type="entry name" value="HTH_trans_reg/aminotransferase"/>
</dbReference>
<name>A0A437Q4B0_9GAMM</name>
<dbReference type="InterPro" id="IPR036388">
    <property type="entry name" value="WH-like_DNA-bd_sf"/>
</dbReference>
<dbReference type="Gene3D" id="3.90.1150.10">
    <property type="entry name" value="Aspartate Aminotransferase, domain 1"/>
    <property type="match status" value="1"/>
</dbReference>
<dbReference type="EMBL" id="SACQ01000010">
    <property type="protein sequence ID" value="RVU29358.1"/>
    <property type="molecule type" value="Genomic_DNA"/>
</dbReference>
<dbReference type="InterPro" id="IPR015424">
    <property type="entry name" value="PyrdxlP-dep_Trfase"/>
</dbReference>
<proteinExistence type="inferred from homology"/>
<dbReference type="InterPro" id="IPR036390">
    <property type="entry name" value="WH_DNA-bd_sf"/>
</dbReference>
<dbReference type="InterPro" id="IPR015422">
    <property type="entry name" value="PyrdxlP-dep_Trfase_small"/>
</dbReference>